<name>A0ACB9W5K8_CHAAC</name>
<gene>
    <name evidence="1" type="ORF">KUCAC02_000454</name>
</gene>
<reference evidence="1" key="1">
    <citation type="submission" date="2022-05" db="EMBL/GenBank/DDBJ databases">
        <title>Chromosome-level genome of Chaenocephalus aceratus.</title>
        <authorList>
            <person name="Park H."/>
        </authorList>
    </citation>
    <scope>NUCLEOTIDE SEQUENCE</scope>
    <source>
        <strain evidence="1">KU_202001</strain>
    </source>
</reference>
<proteinExistence type="predicted"/>
<accession>A0ACB9W5K8</accession>
<comment type="caution">
    <text evidence="1">The sequence shown here is derived from an EMBL/GenBank/DDBJ whole genome shotgun (WGS) entry which is preliminary data.</text>
</comment>
<keyword evidence="2" id="KW-1185">Reference proteome</keyword>
<evidence type="ECO:0000313" key="2">
    <source>
        <dbReference type="Proteomes" id="UP001057452"/>
    </source>
</evidence>
<organism evidence="1 2">
    <name type="scientific">Chaenocephalus aceratus</name>
    <name type="common">Blackfin icefish</name>
    <name type="synonym">Chaenichthys aceratus</name>
    <dbReference type="NCBI Taxonomy" id="36190"/>
    <lineage>
        <taxon>Eukaryota</taxon>
        <taxon>Metazoa</taxon>
        <taxon>Chordata</taxon>
        <taxon>Craniata</taxon>
        <taxon>Vertebrata</taxon>
        <taxon>Euteleostomi</taxon>
        <taxon>Actinopterygii</taxon>
        <taxon>Neopterygii</taxon>
        <taxon>Teleostei</taxon>
        <taxon>Neoteleostei</taxon>
        <taxon>Acanthomorphata</taxon>
        <taxon>Eupercaria</taxon>
        <taxon>Perciformes</taxon>
        <taxon>Notothenioidei</taxon>
        <taxon>Channichthyidae</taxon>
        <taxon>Chaenocephalus</taxon>
    </lineage>
</organism>
<evidence type="ECO:0000313" key="1">
    <source>
        <dbReference type="EMBL" id="KAI4808392.1"/>
    </source>
</evidence>
<dbReference type="EMBL" id="CM043802">
    <property type="protein sequence ID" value="KAI4808392.1"/>
    <property type="molecule type" value="Genomic_DNA"/>
</dbReference>
<sequence>MVVAGSKGSKINISQVIAVVGQQNVEGKRIPFGFKHRTLPHFIKDDYGPESRGFVENSYLAGLTPTEFFFHAMGGREGLIDTAVKTAETGYIQRRLIKSMESVMVKYDGTVRNSINQVVQLRYGEDGLAGENVEFQNVATLKPSHKAFEKKFRFDCTNERALRRMLQEDVVKDVLTNANVQSSLEKEYDRMKEDREVLRAIFPTGDSKVVLPCNLARMIWNAQKIFRINIRTPTDLNPLRVVEGLQDLSKKLVIVNGEDPLSRQAQQNATLLFNIHLRSTLCSKRMTEEFRLSTEAYDWLLGEIEAKFNQSIAHPGEMVGALAAQSLGEPATQMTLNTFHYAGVSAKNVTLGVPRLKELINISKKPKTPSLTVFLLGQAARDAERAKDILCRLEHTTLRKVTANTAIYYDPNPQNTVVAEDQEWVNVYYEMPDFDVTRISPWLLRIELDRKHMTDRKLTMEQIAEKINSGFGDDLNCIFNDDNAEKLVLRIRIMNSDENKFQEDEEVVDKMDDDVFLRCIESNMLTDMTLQGIDQISKVYMHLPQTDNKKKIIITEEGEFKALQEWILETDGVSLMRVLSEKDVDPVRTTSNDIVEIFTVLGIEAVRKALERELNHVISFDGSYVNYRHLSLLCDTMTSRGHLMAITRHGINRQDTGPLMKCSFEETVDVLMEASSHAENDPMKGVSENIMLGQLAPCGTGCFDLLLDAEKCKYGMEIPTNIPGISVAGPTGMFFGTVPSPMSGMSPAMTPWNTGATPAYGAWSPSIGDGMTPGAAGFSPSAASDASGFSPGYSPAWSPTPGSPGSPGPASPYIPSPGGAMSPNYSPTSPAYEPRSPGGYTPQSPGYSPPPPPTPPRLPLPRPAPTTAPRPPYSPHLPQLLPPPPPTPRPHPPPPHPTPPVTPRPLHPTLPRLLLSPPPRHSPTSPSYSPTSPSSYSPTSPSYSPTSPSYSPTSPSYSPTPPLISNLSILLPDLTVLLPTSPSYSPTSPSYSPTSPNYTPPLPPQLPLLLPYLPKIYPPSPSYSPSSPEYTPTSPKYSPTSPKYSPTSPKYSPTSPTYSPTTPKYSPHLSYLLPYLPHVHPTSPKYSPTSPTYSPTSPKYSPTSPTYSPTSPKGSTYSPTSPGYSPTSPTYSPAISPDDSDEENN</sequence>
<dbReference type="Proteomes" id="UP001057452">
    <property type="component" value="Chromosome 18"/>
</dbReference>
<protein>
    <submittedName>
        <fullName evidence="1">Uncharacterized protein</fullName>
    </submittedName>
</protein>